<dbReference type="Proteomes" id="UP000294299">
    <property type="component" value="Chromosome NFRAN"/>
</dbReference>
<keyword evidence="2" id="KW-1185">Reference proteome</keyword>
<dbReference type="KEGG" id="nfn:NFRAN_3113"/>
<name>A0A484IE52_9ARCH</name>
<evidence type="ECO:0000313" key="2">
    <source>
        <dbReference type="Proteomes" id="UP000294299"/>
    </source>
</evidence>
<dbReference type="EMBL" id="LR216287">
    <property type="protein sequence ID" value="VFJ15431.1"/>
    <property type="molecule type" value="Genomic_DNA"/>
</dbReference>
<gene>
    <name evidence="1" type="ORF">NFRAN_3113</name>
</gene>
<accession>A0A484IE52</accession>
<reference evidence="1 2" key="1">
    <citation type="submission" date="2019-02" db="EMBL/GenBank/DDBJ databases">
        <authorList>
            <person name="Lehtovirta-Morley E L."/>
        </authorList>
    </citation>
    <scope>NUCLEOTIDE SEQUENCE [LARGE SCALE GENOMIC DNA]</scope>
    <source>
        <strain evidence="1">NFRAN1</strain>
    </source>
</reference>
<protein>
    <submittedName>
        <fullName evidence="1">Uncharacterized protein</fullName>
    </submittedName>
</protein>
<proteinExistence type="predicted"/>
<organism evidence="1 2">
    <name type="scientific">Candidatus Nitrosocosmicus franklandianus</name>
    <dbReference type="NCBI Taxonomy" id="1798806"/>
    <lineage>
        <taxon>Archaea</taxon>
        <taxon>Nitrososphaerota</taxon>
        <taxon>Nitrososphaeria</taxon>
        <taxon>Nitrososphaerales</taxon>
        <taxon>Nitrososphaeraceae</taxon>
        <taxon>Candidatus Nitrosocosmicus</taxon>
    </lineage>
</organism>
<dbReference type="AlphaFoldDB" id="A0A484IE52"/>
<evidence type="ECO:0000313" key="1">
    <source>
        <dbReference type="EMBL" id="VFJ15431.1"/>
    </source>
</evidence>
<sequence length="227" mass="26205">MLTSDTKFRINLKEGLFELEGNEEFVDKHLEKFEEIFKIAIKEVIINNKENLPKLDTSNQFTPSTNMSLETFPSEGDKIHILRTKNMPTTSTLDIHTEVPISGKTTKHSIPKVSVNIPPLPVDLKANADKPGLREFYREKNPSNHYEKSTLFVYYLTKYNKQPEVKFGEILSCYEEINEKKPSVIDIVKNSIRYKGWLEPGSEKYTTRLTISGENYVKFDLPKKSVK</sequence>